<dbReference type="PANTHER" id="PTHR43756">
    <property type="entry name" value="CHOLINE MONOOXYGENASE, CHLOROPLASTIC"/>
    <property type="match status" value="1"/>
</dbReference>
<evidence type="ECO:0000256" key="8">
    <source>
        <dbReference type="ARBA" id="ARBA00022723"/>
    </source>
</evidence>
<evidence type="ECO:0000313" key="16">
    <source>
        <dbReference type="EnsemblPlants" id="OB06G33830.1"/>
    </source>
</evidence>
<dbReference type="UniPathway" id="UPA00529">
    <property type="reaction ID" value="UER00430"/>
</dbReference>
<keyword evidence="9" id="KW-0809">Transit peptide</keyword>
<dbReference type="SUPFAM" id="SSF50022">
    <property type="entry name" value="ISP domain"/>
    <property type="match status" value="1"/>
</dbReference>
<evidence type="ECO:0000256" key="4">
    <source>
        <dbReference type="ARBA" id="ARBA00010848"/>
    </source>
</evidence>
<sequence length="305" mass="34751">MWGCEWESWKPHMASQESRLGNVEFVVCRDAIGELHAFHNVCRHHASLLACGSGQKTCFQCPYHGWTYGLDGVLLKATRIAGIKNFNKNDFGLIPIKVATWGPFVVARFDNGFSKETADDTVGDEWLGSASDLLSRNGIDTSLPHVCRREYIIECNWKTYERVSVQRCESGQVEQNDFDRLGTKATYAFVYPNFMINRYGPWMDTNLVVPLDATRCKVIFDYFLDQSLLDDQKFIDRSLKDSEQVQFISEHRAVDLQMEDIALCEGVQRGLESPAYSVGRYAPSVEMAMHHFHCLLHANLSGDDW</sequence>
<evidence type="ECO:0000259" key="15">
    <source>
        <dbReference type="PROSITE" id="PS51296"/>
    </source>
</evidence>
<evidence type="ECO:0000256" key="10">
    <source>
        <dbReference type="ARBA" id="ARBA00023002"/>
    </source>
</evidence>
<evidence type="ECO:0000256" key="14">
    <source>
        <dbReference type="ARBA" id="ARBA00049097"/>
    </source>
</evidence>
<dbReference type="Gene3D" id="3.90.380.10">
    <property type="entry name" value="Naphthalene 1,2-dioxygenase Alpha Subunit, Chain A, domain 1"/>
    <property type="match status" value="1"/>
</dbReference>
<feature type="domain" description="Rieske" evidence="15">
    <location>
        <begin position="9"/>
        <end position="107"/>
    </location>
</feature>
<accession>J3MH89</accession>
<keyword evidence="11" id="KW-0408">Iron</keyword>
<evidence type="ECO:0000256" key="1">
    <source>
        <dbReference type="ARBA" id="ARBA00001962"/>
    </source>
</evidence>
<evidence type="ECO:0000256" key="13">
    <source>
        <dbReference type="ARBA" id="ARBA00034078"/>
    </source>
</evidence>
<dbReference type="PANTHER" id="PTHR43756:SF5">
    <property type="entry name" value="CHOLINE MONOOXYGENASE, CHLOROPLASTIC"/>
    <property type="match status" value="1"/>
</dbReference>
<dbReference type="InterPro" id="IPR001663">
    <property type="entry name" value="Rng_hydr_dOase-A"/>
</dbReference>
<comment type="pathway">
    <text evidence="3">Amine and polyamine biosynthesis; betaine biosynthesis via choline pathway; betaine aldehyde from choline (monooxygenase route): step 1/1.</text>
</comment>
<dbReference type="GO" id="GO:0019285">
    <property type="term" value="P:glycine betaine biosynthetic process from choline"/>
    <property type="evidence" value="ECO:0007669"/>
    <property type="project" value="UniProtKB-UniPathway"/>
</dbReference>
<comment type="cofactor">
    <cofactor evidence="1">
        <name>Fe cation</name>
        <dbReference type="ChEBI" id="CHEBI:24875"/>
    </cofactor>
</comment>
<evidence type="ECO:0000256" key="2">
    <source>
        <dbReference type="ARBA" id="ARBA00002149"/>
    </source>
</evidence>
<dbReference type="GO" id="GO:0009570">
    <property type="term" value="C:chloroplast stroma"/>
    <property type="evidence" value="ECO:0007669"/>
    <property type="project" value="UniProtKB-SubCell"/>
</dbReference>
<organism evidence="16">
    <name type="scientific">Oryza brachyantha</name>
    <name type="common">malo sina</name>
    <dbReference type="NCBI Taxonomy" id="4533"/>
    <lineage>
        <taxon>Eukaryota</taxon>
        <taxon>Viridiplantae</taxon>
        <taxon>Streptophyta</taxon>
        <taxon>Embryophyta</taxon>
        <taxon>Tracheophyta</taxon>
        <taxon>Spermatophyta</taxon>
        <taxon>Magnoliopsida</taxon>
        <taxon>Liliopsida</taxon>
        <taxon>Poales</taxon>
        <taxon>Poaceae</taxon>
        <taxon>BOP clade</taxon>
        <taxon>Oryzoideae</taxon>
        <taxon>Oryzeae</taxon>
        <taxon>Oryzinae</taxon>
        <taxon>Oryza</taxon>
    </lineage>
</organism>
<keyword evidence="12" id="KW-0411">Iron-sulfur</keyword>
<keyword evidence="17" id="KW-1185">Reference proteome</keyword>
<keyword evidence="8" id="KW-0479">Metal-binding</keyword>
<name>J3MH89_ORYBR</name>
<dbReference type="STRING" id="4533.J3MH89"/>
<keyword evidence="7" id="KW-0001">2Fe-2S</keyword>
<dbReference type="Pfam" id="PF00848">
    <property type="entry name" value="Ring_hydroxyl_A"/>
    <property type="match status" value="1"/>
</dbReference>
<evidence type="ECO:0000313" key="17">
    <source>
        <dbReference type="Proteomes" id="UP000006038"/>
    </source>
</evidence>
<reference evidence="16" key="2">
    <citation type="submission" date="2013-04" db="UniProtKB">
        <authorList>
            <consortium name="EnsemblPlants"/>
        </authorList>
    </citation>
    <scope>IDENTIFICATION</scope>
</reference>
<dbReference type="HOGENOM" id="CLU_026244_2_0_1"/>
<dbReference type="GO" id="GO:0005506">
    <property type="term" value="F:iron ion binding"/>
    <property type="evidence" value="ECO:0007669"/>
    <property type="project" value="InterPro"/>
</dbReference>
<evidence type="ECO:0000256" key="6">
    <source>
        <dbReference type="ARBA" id="ARBA00014931"/>
    </source>
</evidence>
<dbReference type="EC" id="1.14.15.7" evidence="5"/>
<dbReference type="PROSITE" id="PS51296">
    <property type="entry name" value="RIESKE"/>
    <property type="match status" value="1"/>
</dbReference>
<dbReference type="Proteomes" id="UP000006038">
    <property type="component" value="Chromosome 6"/>
</dbReference>
<dbReference type="GO" id="GO:0019133">
    <property type="term" value="F:choline monooxygenase activity"/>
    <property type="evidence" value="ECO:0007669"/>
    <property type="project" value="UniProtKB-EC"/>
</dbReference>
<dbReference type="InterPro" id="IPR015879">
    <property type="entry name" value="Ring_hydroxy_dOase_asu_C_dom"/>
</dbReference>
<comment type="function">
    <text evidence="2">Catalyzes the first step of the osmoprotectant glycine betaine synthesis.</text>
</comment>
<dbReference type="SUPFAM" id="SSF55961">
    <property type="entry name" value="Bet v1-like"/>
    <property type="match status" value="1"/>
</dbReference>
<dbReference type="GO" id="GO:0051537">
    <property type="term" value="F:2 iron, 2 sulfur cluster binding"/>
    <property type="evidence" value="ECO:0007669"/>
    <property type="project" value="UniProtKB-KW"/>
</dbReference>
<dbReference type="Gene3D" id="2.102.10.10">
    <property type="entry name" value="Rieske [2Fe-2S] iron-sulphur domain"/>
    <property type="match status" value="1"/>
</dbReference>
<keyword evidence="10" id="KW-0560">Oxidoreductase</keyword>
<evidence type="ECO:0000256" key="9">
    <source>
        <dbReference type="ARBA" id="ARBA00022946"/>
    </source>
</evidence>
<dbReference type="eggNOG" id="ENOG502QQJW">
    <property type="taxonomic scope" value="Eukaryota"/>
</dbReference>
<dbReference type="OMA" id="SEVECNW"/>
<comment type="catalytic activity">
    <reaction evidence="14">
        <text>choline + 2 reduced [2Fe-2S]-[ferredoxin] + O2 + 2 H(+) = betaine aldehyde hydrate + 2 oxidized [2Fe-2S]-[ferredoxin] + H2O</text>
        <dbReference type="Rhea" id="RHEA:17769"/>
        <dbReference type="Rhea" id="RHEA-COMP:10000"/>
        <dbReference type="Rhea" id="RHEA-COMP:10001"/>
        <dbReference type="ChEBI" id="CHEBI:15354"/>
        <dbReference type="ChEBI" id="CHEBI:15377"/>
        <dbReference type="ChEBI" id="CHEBI:15378"/>
        <dbReference type="ChEBI" id="CHEBI:15379"/>
        <dbReference type="ChEBI" id="CHEBI:15870"/>
        <dbReference type="ChEBI" id="CHEBI:33737"/>
        <dbReference type="ChEBI" id="CHEBI:33738"/>
        <dbReference type="EC" id="1.14.15.7"/>
    </reaction>
</comment>
<proteinExistence type="inferred from homology"/>
<dbReference type="EnsemblPlants" id="OB06G33830.1">
    <property type="protein sequence ID" value="OB06G33830.1"/>
    <property type="gene ID" value="OB06G33830"/>
</dbReference>
<dbReference type="AlphaFoldDB" id="J3MH89"/>
<protein>
    <recommendedName>
        <fullName evidence="6">Choline monooxygenase, chloroplastic</fullName>
        <ecNumber evidence="5">1.14.15.7</ecNumber>
    </recommendedName>
</protein>
<evidence type="ECO:0000256" key="3">
    <source>
        <dbReference type="ARBA" id="ARBA00004866"/>
    </source>
</evidence>
<reference evidence="16" key="1">
    <citation type="journal article" date="2013" name="Nat. Commun.">
        <title>Whole-genome sequencing of Oryza brachyantha reveals mechanisms underlying Oryza genome evolution.</title>
        <authorList>
            <person name="Chen J."/>
            <person name="Huang Q."/>
            <person name="Gao D."/>
            <person name="Wang J."/>
            <person name="Lang Y."/>
            <person name="Liu T."/>
            <person name="Li B."/>
            <person name="Bai Z."/>
            <person name="Luis Goicoechea J."/>
            <person name="Liang C."/>
            <person name="Chen C."/>
            <person name="Zhang W."/>
            <person name="Sun S."/>
            <person name="Liao Y."/>
            <person name="Zhang X."/>
            <person name="Yang L."/>
            <person name="Song C."/>
            <person name="Wang M."/>
            <person name="Shi J."/>
            <person name="Liu G."/>
            <person name="Liu J."/>
            <person name="Zhou H."/>
            <person name="Zhou W."/>
            <person name="Yu Q."/>
            <person name="An N."/>
            <person name="Chen Y."/>
            <person name="Cai Q."/>
            <person name="Wang B."/>
            <person name="Liu B."/>
            <person name="Min J."/>
            <person name="Huang Y."/>
            <person name="Wu H."/>
            <person name="Li Z."/>
            <person name="Zhang Y."/>
            <person name="Yin Y."/>
            <person name="Song W."/>
            <person name="Jiang J."/>
            <person name="Jackson S.A."/>
            <person name="Wing R.A."/>
            <person name="Wang J."/>
            <person name="Chen M."/>
        </authorList>
    </citation>
    <scope>NUCLEOTIDE SEQUENCE [LARGE SCALE GENOMIC DNA]</scope>
    <source>
        <strain evidence="16">cv. IRGC 101232</strain>
    </source>
</reference>
<comment type="similarity">
    <text evidence="4">Belongs to the choline monooxygenase family.</text>
</comment>
<evidence type="ECO:0000256" key="7">
    <source>
        <dbReference type="ARBA" id="ARBA00022714"/>
    </source>
</evidence>
<evidence type="ECO:0000256" key="11">
    <source>
        <dbReference type="ARBA" id="ARBA00023004"/>
    </source>
</evidence>
<comment type="cofactor">
    <cofactor evidence="13">
        <name>[2Fe-2S] cluster</name>
        <dbReference type="ChEBI" id="CHEBI:190135"/>
    </cofactor>
</comment>
<dbReference type="Pfam" id="PF00355">
    <property type="entry name" value="Rieske"/>
    <property type="match status" value="1"/>
</dbReference>
<dbReference type="InterPro" id="IPR036922">
    <property type="entry name" value="Rieske_2Fe-2S_sf"/>
</dbReference>
<dbReference type="Gramene" id="OB06G33830.1">
    <property type="protein sequence ID" value="OB06G33830.1"/>
    <property type="gene ID" value="OB06G33830"/>
</dbReference>
<evidence type="ECO:0000256" key="12">
    <source>
        <dbReference type="ARBA" id="ARBA00023014"/>
    </source>
</evidence>
<dbReference type="InterPro" id="IPR017941">
    <property type="entry name" value="Rieske_2Fe-2S"/>
</dbReference>
<evidence type="ECO:0000256" key="5">
    <source>
        <dbReference type="ARBA" id="ARBA00012763"/>
    </source>
</evidence>